<proteinExistence type="predicted"/>
<protein>
    <recommendedName>
        <fullName evidence="4">Celp0028 effector like protein</fullName>
    </recommendedName>
</protein>
<sequence>MISHSLVALLGLASAVSAMPPRPRTLAADDVILLNNDGSSQIMKAAAYDALEAAAIAARAPSSSSSSHNLTSTPGVVRRGCAQSTEVQVTSDESFLNWDVAISPVVSGQGNSQATAGVSSGYEIANTLEVGSEITFGSDEIIGLSLGMNLDMTWSSSQESSLEFQVPDGKFGVIVSQPWVRRVQGNVFSGCTDSPAVSPFTADAYESQSYGSMNWVKGVIRLCSSDTYPIPFCNGNGQHS</sequence>
<keyword evidence="1" id="KW-0732">Signal</keyword>
<evidence type="ECO:0000256" key="1">
    <source>
        <dbReference type="SAM" id="SignalP"/>
    </source>
</evidence>
<dbReference type="AlphaFoldDB" id="A0A9P6IHK9"/>
<keyword evidence="3" id="KW-1185">Reference proteome</keyword>
<evidence type="ECO:0000313" key="2">
    <source>
        <dbReference type="EMBL" id="KAF9882476.1"/>
    </source>
</evidence>
<dbReference type="Proteomes" id="UP000781932">
    <property type="component" value="Unassembled WGS sequence"/>
</dbReference>
<reference evidence="2" key="1">
    <citation type="submission" date="2020-03" db="EMBL/GenBank/DDBJ databases">
        <authorList>
            <person name="He L."/>
        </authorList>
    </citation>
    <scope>NUCLEOTIDE SEQUENCE</scope>
    <source>
        <strain evidence="2">CkLH20</strain>
    </source>
</reference>
<dbReference type="GeneID" id="62156306"/>
<gene>
    <name evidence="2" type="ORF">CkaCkLH20_00512</name>
</gene>
<reference evidence="2" key="2">
    <citation type="submission" date="2020-11" db="EMBL/GenBank/DDBJ databases">
        <title>Whole genome sequencing of Colletotrichum sp.</title>
        <authorList>
            <person name="Li H."/>
        </authorList>
    </citation>
    <scope>NUCLEOTIDE SEQUENCE</scope>
    <source>
        <strain evidence="2">CkLH20</strain>
    </source>
</reference>
<dbReference type="OrthoDB" id="4831122at2759"/>
<dbReference type="EMBL" id="JAATWM020000001">
    <property type="protein sequence ID" value="KAF9882476.1"/>
    <property type="molecule type" value="Genomic_DNA"/>
</dbReference>
<organism evidence="2 3">
    <name type="scientific">Colletotrichum karsti</name>
    <dbReference type="NCBI Taxonomy" id="1095194"/>
    <lineage>
        <taxon>Eukaryota</taxon>
        <taxon>Fungi</taxon>
        <taxon>Dikarya</taxon>
        <taxon>Ascomycota</taxon>
        <taxon>Pezizomycotina</taxon>
        <taxon>Sordariomycetes</taxon>
        <taxon>Hypocreomycetidae</taxon>
        <taxon>Glomerellales</taxon>
        <taxon>Glomerellaceae</taxon>
        <taxon>Colletotrichum</taxon>
        <taxon>Colletotrichum boninense species complex</taxon>
    </lineage>
</organism>
<dbReference type="RefSeq" id="XP_038751937.1">
    <property type="nucleotide sequence ID" value="XM_038883232.1"/>
</dbReference>
<feature type="signal peptide" evidence="1">
    <location>
        <begin position="1"/>
        <end position="18"/>
    </location>
</feature>
<evidence type="ECO:0000313" key="3">
    <source>
        <dbReference type="Proteomes" id="UP000781932"/>
    </source>
</evidence>
<evidence type="ECO:0008006" key="4">
    <source>
        <dbReference type="Google" id="ProtNLM"/>
    </source>
</evidence>
<name>A0A9P6IHK9_9PEZI</name>
<comment type="caution">
    <text evidence="2">The sequence shown here is derived from an EMBL/GenBank/DDBJ whole genome shotgun (WGS) entry which is preliminary data.</text>
</comment>
<feature type="chain" id="PRO_5040181641" description="Celp0028 effector like protein" evidence="1">
    <location>
        <begin position="19"/>
        <end position="240"/>
    </location>
</feature>
<accession>A0A9P6IHK9</accession>